<comment type="caution">
    <text evidence="3">The sequence shown here is derived from an EMBL/GenBank/DDBJ whole genome shotgun (WGS) entry which is preliminary data.</text>
</comment>
<proteinExistence type="predicted"/>
<dbReference type="InterPro" id="IPR021109">
    <property type="entry name" value="Peptidase_aspartic_dom_sf"/>
</dbReference>
<evidence type="ECO:0000256" key="1">
    <source>
        <dbReference type="SAM" id="MobiDB-lite"/>
    </source>
</evidence>
<dbReference type="EMBL" id="JANVFS010000020">
    <property type="protein sequence ID" value="KAJ4476442.1"/>
    <property type="molecule type" value="Genomic_DNA"/>
</dbReference>
<name>A0A9W9DLH9_9AGAR</name>
<dbReference type="AlphaFoldDB" id="A0A9W9DLH9"/>
<dbReference type="Gene3D" id="2.40.70.10">
    <property type="entry name" value="Acid Proteases"/>
    <property type="match status" value="1"/>
</dbReference>
<protein>
    <recommendedName>
        <fullName evidence="2">DUF4100 domain-containing protein</fullName>
    </recommendedName>
</protein>
<dbReference type="SUPFAM" id="SSF50630">
    <property type="entry name" value="Acid proteases"/>
    <property type="match status" value="1"/>
</dbReference>
<evidence type="ECO:0000259" key="2">
    <source>
        <dbReference type="Pfam" id="PF13352"/>
    </source>
</evidence>
<feature type="region of interest" description="Disordered" evidence="1">
    <location>
        <begin position="450"/>
        <end position="505"/>
    </location>
</feature>
<reference evidence="3" key="1">
    <citation type="submission" date="2022-08" db="EMBL/GenBank/DDBJ databases">
        <authorList>
            <consortium name="DOE Joint Genome Institute"/>
            <person name="Min B."/>
            <person name="Riley R."/>
            <person name="Sierra-Patev S."/>
            <person name="Naranjo-Ortiz M."/>
            <person name="Looney B."/>
            <person name="Konkel Z."/>
            <person name="Slot J.C."/>
            <person name="Sakamoto Y."/>
            <person name="Steenwyk J.L."/>
            <person name="Rokas A."/>
            <person name="Carro J."/>
            <person name="Camarero S."/>
            <person name="Ferreira P."/>
            <person name="Molpeceres G."/>
            <person name="Ruiz-Duenas F.J."/>
            <person name="Serrano A."/>
            <person name="Henrissat B."/>
            <person name="Drula E."/>
            <person name="Hughes K.W."/>
            <person name="Mata J.L."/>
            <person name="Ishikawa N.K."/>
            <person name="Vargas-Isla R."/>
            <person name="Ushijima S."/>
            <person name="Smith C.A."/>
            <person name="Ahrendt S."/>
            <person name="Andreopoulos W."/>
            <person name="He G."/>
            <person name="Labutti K."/>
            <person name="Lipzen A."/>
            <person name="Ng V."/>
            <person name="Sandor L."/>
            <person name="Barry K."/>
            <person name="Martinez A.T."/>
            <person name="Xiao Y."/>
            <person name="Gibbons J.G."/>
            <person name="Terashima K."/>
            <person name="Hibbett D.S."/>
            <person name="Grigoriev I.V."/>
        </authorList>
    </citation>
    <scope>NUCLEOTIDE SEQUENCE</scope>
    <source>
        <strain evidence="3">Sp2 HRB7682 ss15</strain>
    </source>
</reference>
<evidence type="ECO:0000313" key="3">
    <source>
        <dbReference type="EMBL" id="KAJ4476442.1"/>
    </source>
</evidence>
<reference evidence="3" key="2">
    <citation type="journal article" date="2023" name="Proc. Natl. Acad. Sci. U.S.A.">
        <title>A global phylogenomic analysis of the shiitake genus Lentinula.</title>
        <authorList>
            <person name="Sierra-Patev S."/>
            <person name="Min B."/>
            <person name="Naranjo-Ortiz M."/>
            <person name="Looney B."/>
            <person name="Konkel Z."/>
            <person name="Slot J.C."/>
            <person name="Sakamoto Y."/>
            <person name="Steenwyk J.L."/>
            <person name="Rokas A."/>
            <person name="Carro J."/>
            <person name="Camarero S."/>
            <person name="Ferreira P."/>
            <person name="Molpeceres G."/>
            <person name="Ruiz-Duenas F.J."/>
            <person name="Serrano A."/>
            <person name="Henrissat B."/>
            <person name="Drula E."/>
            <person name="Hughes K.W."/>
            <person name="Mata J.L."/>
            <person name="Ishikawa N.K."/>
            <person name="Vargas-Isla R."/>
            <person name="Ushijima S."/>
            <person name="Smith C.A."/>
            <person name="Donoghue J."/>
            <person name="Ahrendt S."/>
            <person name="Andreopoulos W."/>
            <person name="He G."/>
            <person name="LaButti K."/>
            <person name="Lipzen A."/>
            <person name="Ng V."/>
            <person name="Riley R."/>
            <person name="Sandor L."/>
            <person name="Barry K."/>
            <person name="Martinez A.T."/>
            <person name="Xiao Y."/>
            <person name="Gibbons J.G."/>
            <person name="Terashima K."/>
            <person name="Grigoriev I.V."/>
            <person name="Hibbett D."/>
        </authorList>
    </citation>
    <scope>NUCLEOTIDE SEQUENCE</scope>
    <source>
        <strain evidence="3">Sp2 HRB7682 ss15</strain>
    </source>
</reference>
<dbReference type="Pfam" id="PF13352">
    <property type="entry name" value="DUF4100"/>
    <property type="match status" value="1"/>
</dbReference>
<dbReference type="Proteomes" id="UP001150238">
    <property type="component" value="Unassembled WGS sequence"/>
</dbReference>
<evidence type="ECO:0000313" key="4">
    <source>
        <dbReference type="Proteomes" id="UP001150238"/>
    </source>
</evidence>
<dbReference type="InterPro" id="IPR025165">
    <property type="entry name" value="DUF4100"/>
</dbReference>
<dbReference type="CDD" id="cd00303">
    <property type="entry name" value="retropepsin_like"/>
    <property type="match status" value="1"/>
</dbReference>
<accession>A0A9W9DLH9</accession>
<feature type="compositionally biased region" description="Basic and acidic residues" evidence="1">
    <location>
        <begin position="402"/>
        <end position="416"/>
    </location>
</feature>
<gene>
    <name evidence="3" type="ORF">C8J55DRAFT_431328</name>
</gene>
<sequence>MPIARTQNAPFFNGRYIEDFLGRVKQHGANAGIVNEDELVKYIVEYSSDKVKDLILYMDEFDADTKVTWKAAKEALITLYGSSDKPKEYTEEELKEFCRERSAKPSFSKASDIEDYLRAFVAIAASLKKRTVISEKEYNLYFVRGLPRVLKEWFASATPETKHTKDNPPSVAESLYILRTRFDKNSIIYEDWHKDDEEKAKFLFDDNGNRITTSIQQEIDAEDKEAYSKAQVTTSQPASTVEELAQQVEQLKELMKDSNMRGSRMNQGSDSNSRRCFICGKMCGGNNSAHPIGPRFCPETNELLSEHLITFDAQRNRYVLINGHDLPLVPKGWVGGVASYLRHQRSTSSIPSSSSVPHDTPPHLRSGNSVGLMYNDSEVLTGQAFALESVPYHFTSNPSLRSGRDTTNRYNPLDKDHRKKPTSVQKIPIEPHKQVRFDPSSTSVPPHIQTVPQNEPSQIPAKVSIPPPSNPINREQGWKNSRPGIPRGGQEVVMQDGDKKNSGPQYHFTSKVQDLANPESTFSHIGDMKVEIPLFQLLGISPQLSKLFLESTRTRREYGPIKETKQAESTPYHNHFEASGDEQAALTSAMATWGSESGESNLYVAEDDPNISDFVFKCSNAVAQIPAKRFFAMTVGNLRVIINDVEFLAMIDTGSELNVGGAHLPEAASLPMDYDGTRWSLKGINGDFERLRGCAVNAPIRIGGHDFTHHIFISRTSIGRHDIILGQPFLQWFSARVDYERGAHAKLFLWADGDRTGKPTLMVSITDPNDGRNASAIRLGTEVKPKNAFIEEVNEADF</sequence>
<feature type="region of interest" description="Disordered" evidence="1">
    <location>
        <begin position="397"/>
        <end position="423"/>
    </location>
</feature>
<feature type="domain" description="DUF4100" evidence="2">
    <location>
        <begin position="316"/>
        <end position="559"/>
    </location>
</feature>
<organism evidence="3 4">
    <name type="scientific">Lentinula lateritia</name>
    <dbReference type="NCBI Taxonomy" id="40482"/>
    <lineage>
        <taxon>Eukaryota</taxon>
        <taxon>Fungi</taxon>
        <taxon>Dikarya</taxon>
        <taxon>Basidiomycota</taxon>
        <taxon>Agaricomycotina</taxon>
        <taxon>Agaricomycetes</taxon>
        <taxon>Agaricomycetidae</taxon>
        <taxon>Agaricales</taxon>
        <taxon>Marasmiineae</taxon>
        <taxon>Omphalotaceae</taxon>
        <taxon>Lentinula</taxon>
    </lineage>
</organism>